<dbReference type="InterPro" id="IPR003593">
    <property type="entry name" value="AAA+_ATPase"/>
</dbReference>
<protein>
    <submittedName>
        <fullName evidence="7">NACHT and WD repeat domain-containing protein 2</fullName>
    </submittedName>
</protein>
<dbReference type="InterPro" id="IPR027417">
    <property type="entry name" value="P-loop_NTPase"/>
</dbReference>
<dbReference type="SUPFAM" id="SSF50998">
    <property type="entry name" value="Quinoprotein alcohol dehydrogenase-like"/>
    <property type="match status" value="1"/>
</dbReference>
<name>A0A8B8FDH9_9HEMI</name>
<dbReference type="SMART" id="SM00320">
    <property type="entry name" value="WD40"/>
    <property type="match status" value="3"/>
</dbReference>
<dbReference type="GeneID" id="112682317"/>
<dbReference type="PROSITE" id="PS50082">
    <property type="entry name" value="WD_REPEATS_2"/>
    <property type="match status" value="1"/>
</dbReference>
<dbReference type="Gene3D" id="2.130.10.10">
    <property type="entry name" value="YVTN repeat-like/Quinoprotein amine dehydrogenase"/>
    <property type="match status" value="2"/>
</dbReference>
<keyword evidence="1 3" id="KW-0853">WD repeat</keyword>
<dbReference type="RefSeq" id="XP_025408646.1">
    <property type="nucleotide sequence ID" value="XM_025552861.1"/>
</dbReference>
<evidence type="ECO:0000256" key="1">
    <source>
        <dbReference type="ARBA" id="ARBA00022574"/>
    </source>
</evidence>
<feature type="repeat" description="WD" evidence="3">
    <location>
        <begin position="1188"/>
        <end position="1232"/>
    </location>
</feature>
<dbReference type="SMART" id="SM00382">
    <property type="entry name" value="AAA"/>
    <property type="match status" value="1"/>
</dbReference>
<dbReference type="PANTHER" id="PTHR19871">
    <property type="entry name" value="BETA TRANSDUCIN-RELATED PROTEIN"/>
    <property type="match status" value="1"/>
</dbReference>
<dbReference type="CDD" id="cd00009">
    <property type="entry name" value="AAA"/>
    <property type="match status" value="1"/>
</dbReference>
<keyword evidence="2" id="KW-0677">Repeat</keyword>
<evidence type="ECO:0000259" key="5">
    <source>
        <dbReference type="SMART" id="SM00382"/>
    </source>
</evidence>
<dbReference type="Gene3D" id="3.40.50.300">
    <property type="entry name" value="P-loop containing nucleotide triphosphate hydrolases"/>
    <property type="match status" value="1"/>
</dbReference>
<dbReference type="InterPro" id="IPR041664">
    <property type="entry name" value="AAA_16"/>
</dbReference>
<dbReference type="PANTHER" id="PTHR19871:SF37">
    <property type="entry name" value="GH25853P"/>
    <property type="match status" value="1"/>
</dbReference>
<evidence type="ECO:0000313" key="7">
    <source>
        <dbReference type="RefSeq" id="XP_025408646.1"/>
    </source>
</evidence>
<evidence type="ECO:0000256" key="2">
    <source>
        <dbReference type="ARBA" id="ARBA00022737"/>
    </source>
</evidence>
<organism evidence="6 7">
    <name type="scientific">Sipha flava</name>
    <name type="common">yellow sugarcane aphid</name>
    <dbReference type="NCBI Taxonomy" id="143950"/>
    <lineage>
        <taxon>Eukaryota</taxon>
        <taxon>Metazoa</taxon>
        <taxon>Ecdysozoa</taxon>
        <taxon>Arthropoda</taxon>
        <taxon>Hexapoda</taxon>
        <taxon>Insecta</taxon>
        <taxon>Pterygota</taxon>
        <taxon>Neoptera</taxon>
        <taxon>Paraneoptera</taxon>
        <taxon>Hemiptera</taxon>
        <taxon>Sternorrhyncha</taxon>
        <taxon>Aphidomorpha</taxon>
        <taxon>Aphidoidea</taxon>
        <taxon>Aphididae</taxon>
        <taxon>Sipha</taxon>
    </lineage>
</organism>
<dbReference type="InterPro" id="IPR057588">
    <property type="entry name" value="NWD1/2-like_WH"/>
</dbReference>
<keyword evidence="6" id="KW-1185">Reference proteome</keyword>
<proteinExistence type="predicted"/>
<dbReference type="InterPro" id="IPR052752">
    <property type="entry name" value="NACHT-WD_repeat"/>
</dbReference>
<dbReference type="Proteomes" id="UP000694846">
    <property type="component" value="Unplaced"/>
</dbReference>
<accession>A0A8B8FDH9</accession>
<dbReference type="SUPFAM" id="SSF52540">
    <property type="entry name" value="P-loop containing nucleoside triphosphate hydrolases"/>
    <property type="match status" value="1"/>
</dbReference>
<dbReference type="Pfam" id="PF00400">
    <property type="entry name" value="WD40"/>
    <property type="match status" value="1"/>
</dbReference>
<feature type="region of interest" description="Disordered" evidence="4">
    <location>
        <begin position="1"/>
        <end position="34"/>
    </location>
</feature>
<dbReference type="InterPro" id="IPR001680">
    <property type="entry name" value="WD40_rpt"/>
</dbReference>
<evidence type="ECO:0000313" key="6">
    <source>
        <dbReference type="Proteomes" id="UP000694846"/>
    </source>
</evidence>
<dbReference type="Pfam" id="PF13191">
    <property type="entry name" value="AAA_16"/>
    <property type="match status" value="1"/>
</dbReference>
<sequence>MGNYCSSKQKDGGGGSDEYLQKARYKKNQKKADKSTNVISVAKKGKNNAATAATTTNNKVPVTSNNVSGSGVTFIIPKIEQPEDSFTTAVVSKPLYPNNIPSIAIDKATEKCITFTLSDELKRVPIETKKLLLGVFEPSFNQKTNKIVLYICKDTKDKGVSDERHSLYENVIPAIRLKCAQIGYELHVVDLYSNQQEMDCGQLDDIVVKLSELRRQNRVGYVVPIVFVDDSLGPPVLPHVMTRQDFELARTKIPDAGKLIEKWYTLDAQKNHYELRNEMMFETTFETQEADEKLWHNEKVQLQITLMKVFDSISLRNGYIEQVFQQEIHNKIIINSELAKRSVWIMKNYDTDLGHKCKSTATESKKRLEQISKQLKIELPETNIIFYEDANTDEFIKKIESVLLSIVESVIKEREKQEPAYGTDALLLEELRIQAWFGHNTSKQAVRRDEAMERVKKYLMNVNAGYPLVLYGPPGSGKTTVVASVAKHSHLWNQDAAVVVRFANASAYSSSLEQTLNSLVVQLNLLDSGKCTWFKHNVQSYSDQIIRLLGSIGAKRPITLIIDGIDRFKNDDVNWIPQSLPNNVKFVISATEPSVHLNRLQQTIKSVDSFIRIANMTDEQIDSMLSASIIRPIGSGGGETLKNNSKTVTAKTPLELQVNTMCSKMRNSKQPPSSENWVETIFDNVESLLGKDKVSTAISHICSTRYGLLDSEVVELLSMEKEFLTSDQTTATSLSSAGFFWSAFNELLSSFLYWFKTDRYATIRWKNTVIAEAAARRYGATDRRVKSKILSYFNSQVTVLNDCYKKSLSKRRKLDECTHLTDLSETIKDFCNLDWVLDKLNNGSVLQLLDELSAYDIQDPEACFLKEFLSSVTPALMHNGNQLYSQMALYPPAADRYRALMNAPPFPTLMPLVPPPEVTEKTATSTENAWSFDVVKRFNDDSNFVITVSTERKEISVWDVHNCTRVRTLKGILHPTALKLIDNQRCIVLCERKLTVINLATGKVISKLKGVMNQNMPYFGLHSPTKLVALARSRMHVNLIDIETGTIEAYFKAGEDRFLNSLLVSGNGRVMVCGDETQKPFPLLVWNLTSRQLMYDLRIPFHEFVTRLAAITYEGHYVCCVAQEVDEPGPNFIVVYDLQSGTLFKKWKPGVDCVALDISSKDGCVLSGHENGHICIWDLTTGNCRWTLSGHVAPVTSLRLDPAGGTFVSLDTHTRDRTIKLWNVATGQLISDFTPANSITAFEILPGGEFVVVASSGTPHPTVLQLRGPQRSITTVEQKTYGDEATLEVDLSSDFRDDALAYASAGAR</sequence>
<dbReference type="InterPro" id="IPR015943">
    <property type="entry name" value="WD40/YVTN_repeat-like_dom_sf"/>
</dbReference>
<dbReference type="OrthoDB" id="2325716at2759"/>
<evidence type="ECO:0000256" key="3">
    <source>
        <dbReference type="PROSITE-ProRule" id="PRU00221"/>
    </source>
</evidence>
<reference evidence="7" key="1">
    <citation type="submission" date="2025-08" db="UniProtKB">
        <authorList>
            <consortium name="RefSeq"/>
        </authorList>
    </citation>
    <scope>IDENTIFICATION</scope>
    <source>
        <tissue evidence="7">Whole body</tissue>
    </source>
</reference>
<gene>
    <name evidence="7" type="primary">LOC112682317</name>
</gene>
<evidence type="ECO:0000256" key="4">
    <source>
        <dbReference type="SAM" id="MobiDB-lite"/>
    </source>
</evidence>
<dbReference type="InterPro" id="IPR011047">
    <property type="entry name" value="Quinoprotein_ADH-like_sf"/>
</dbReference>
<dbReference type="Pfam" id="PF25469">
    <property type="entry name" value="WHD_NWD1"/>
    <property type="match status" value="1"/>
</dbReference>
<feature type="domain" description="AAA+ ATPase" evidence="5">
    <location>
        <begin position="464"/>
        <end position="727"/>
    </location>
</feature>